<feature type="binding site" evidence="8">
    <location>
        <position position="213"/>
    </location>
    <ligand>
        <name>Mn(2+)</name>
        <dbReference type="ChEBI" id="CHEBI:29035"/>
    </ligand>
</feature>
<keyword evidence="3 8" id="KW-0255">Endonuclease</keyword>
<keyword evidence="7 8" id="KW-0238">DNA-binding</keyword>
<keyword evidence="8" id="KW-0464">Manganese</keyword>
<dbReference type="OrthoDB" id="9777847at2"/>
<dbReference type="InterPro" id="IPR002729">
    <property type="entry name" value="CRISPR-assoc_Cas1"/>
</dbReference>
<dbReference type="Gene3D" id="1.20.120.920">
    <property type="entry name" value="CRISPR-associated endonuclease Cas1, C-terminal domain"/>
    <property type="match status" value="1"/>
</dbReference>
<reference evidence="9 10" key="2">
    <citation type="submission" date="2012-02" db="EMBL/GenBank/DDBJ databases">
        <title>Improved High-Quality Draft sequence of Desulfobacter postgatei 2ac9.</title>
        <authorList>
            <consortium name="US DOE Joint Genome Institute"/>
            <person name="Lucas S."/>
            <person name="Han J."/>
            <person name="Lapidus A."/>
            <person name="Cheng J.-F."/>
            <person name="Goodwin L."/>
            <person name="Pitluck S."/>
            <person name="Peters L."/>
            <person name="Ovchinnikova G."/>
            <person name="Held B."/>
            <person name="Detter J.C."/>
            <person name="Han C."/>
            <person name="Tapia R."/>
            <person name="Land M."/>
            <person name="Hauser L."/>
            <person name="Kyrpides N."/>
            <person name="Ivanova N."/>
            <person name="Pagani I."/>
            <person name="Orellana R."/>
            <person name="Lovley D."/>
            <person name="Woyke T."/>
        </authorList>
    </citation>
    <scope>NUCLEOTIDE SEQUENCE [LARGE SCALE GENOMIC DNA]</scope>
    <source>
        <strain evidence="9 10">2ac9</strain>
    </source>
</reference>
<name>I5B5J7_9BACT</name>
<dbReference type="Proteomes" id="UP000005778">
    <property type="component" value="Chromosome"/>
</dbReference>
<reference evidence="9 10" key="1">
    <citation type="submission" date="2011-09" db="EMBL/GenBank/DDBJ databases">
        <authorList>
            <consortium name="US DOE Joint Genome Institute (JGI-PGF)"/>
            <person name="Lucas S."/>
            <person name="Han J."/>
            <person name="Lapidus A."/>
            <person name="Cheng J.-F."/>
            <person name="Goodwin L."/>
            <person name="Pitluck S."/>
            <person name="Peters L."/>
            <person name="Land M.L."/>
            <person name="Hauser L."/>
            <person name="Orellana R."/>
            <person name="Lovley D."/>
            <person name="Woyke T.J."/>
        </authorList>
    </citation>
    <scope>NUCLEOTIDE SEQUENCE [LARGE SCALE GENOMIC DNA]</scope>
    <source>
        <strain evidence="9 10">2ac9</strain>
    </source>
</reference>
<evidence type="ECO:0000256" key="3">
    <source>
        <dbReference type="ARBA" id="ARBA00022759"/>
    </source>
</evidence>
<dbReference type="AlphaFoldDB" id="I5B5J7"/>
<evidence type="ECO:0000256" key="5">
    <source>
        <dbReference type="ARBA" id="ARBA00022842"/>
    </source>
</evidence>
<dbReference type="Pfam" id="PF01867">
    <property type="entry name" value="Cas_Cas1"/>
    <property type="match status" value="2"/>
</dbReference>
<dbReference type="STRING" id="879212.DespoDRAFT_02943"/>
<protein>
    <recommendedName>
        <fullName evidence="8">CRISPR-associated endonuclease Cas1</fullName>
        <ecNumber evidence="8">3.1.-.-</ecNumber>
    </recommendedName>
</protein>
<evidence type="ECO:0000256" key="4">
    <source>
        <dbReference type="ARBA" id="ARBA00022801"/>
    </source>
</evidence>
<dbReference type="HAMAP" id="MF_01470">
    <property type="entry name" value="Cas1"/>
    <property type="match status" value="1"/>
</dbReference>
<dbReference type="InterPro" id="IPR042211">
    <property type="entry name" value="CRISPR-assoc_Cas1_N"/>
</dbReference>
<dbReference type="GO" id="GO:0016787">
    <property type="term" value="F:hydrolase activity"/>
    <property type="evidence" value="ECO:0007669"/>
    <property type="project" value="UniProtKB-KW"/>
</dbReference>
<evidence type="ECO:0000256" key="1">
    <source>
        <dbReference type="ARBA" id="ARBA00022722"/>
    </source>
</evidence>
<evidence type="ECO:0000256" key="6">
    <source>
        <dbReference type="ARBA" id="ARBA00023118"/>
    </source>
</evidence>
<keyword evidence="5 8" id="KW-0460">Magnesium</keyword>
<evidence type="ECO:0000256" key="8">
    <source>
        <dbReference type="HAMAP-Rule" id="MF_01470"/>
    </source>
</evidence>
<dbReference type="PANTHER" id="PTHR34353">
    <property type="entry name" value="CRISPR-ASSOCIATED ENDONUCLEASE CAS1 1"/>
    <property type="match status" value="1"/>
</dbReference>
<dbReference type="InterPro" id="IPR050646">
    <property type="entry name" value="Cas1"/>
</dbReference>
<dbReference type="GO" id="GO:0004520">
    <property type="term" value="F:DNA endonuclease activity"/>
    <property type="evidence" value="ECO:0007669"/>
    <property type="project" value="InterPro"/>
</dbReference>
<feature type="binding site" evidence="8">
    <location>
        <position position="146"/>
    </location>
    <ligand>
        <name>Mn(2+)</name>
        <dbReference type="ChEBI" id="CHEBI:29035"/>
    </ligand>
</feature>
<dbReference type="NCBIfam" id="TIGR00287">
    <property type="entry name" value="cas1"/>
    <property type="match status" value="1"/>
</dbReference>
<keyword evidence="2 8" id="KW-0479">Metal-binding</keyword>
<evidence type="ECO:0000256" key="7">
    <source>
        <dbReference type="ARBA" id="ARBA00023125"/>
    </source>
</evidence>
<comment type="subunit">
    <text evidence="8">Homodimer, forms a heterotetramer with a Cas2 homodimer.</text>
</comment>
<dbReference type="GO" id="GO:0003677">
    <property type="term" value="F:DNA binding"/>
    <property type="evidence" value="ECO:0007669"/>
    <property type="project" value="UniProtKB-KW"/>
</dbReference>
<dbReference type="GO" id="GO:0046872">
    <property type="term" value="F:metal ion binding"/>
    <property type="evidence" value="ECO:0007669"/>
    <property type="project" value="UniProtKB-UniRule"/>
</dbReference>
<organism evidence="9 10">
    <name type="scientific">Desulfobacter postgatei 2ac9</name>
    <dbReference type="NCBI Taxonomy" id="879212"/>
    <lineage>
        <taxon>Bacteria</taxon>
        <taxon>Pseudomonadati</taxon>
        <taxon>Thermodesulfobacteriota</taxon>
        <taxon>Desulfobacteria</taxon>
        <taxon>Desulfobacterales</taxon>
        <taxon>Desulfobacteraceae</taxon>
        <taxon>Desulfobacter</taxon>
    </lineage>
</organism>
<dbReference type="GO" id="GO:0051607">
    <property type="term" value="P:defense response to virus"/>
    <property type="evidence" value="ECO:0007669"/>
    <property type="project" value="UniProtKB-UniRule"/>
</dbReference>
<dbReference type="EMBL" id="CM001488">
    <property type="protein sequence ID" value="EIM64760.1"/>
    <property type="molecule type" value="Genomic_DNA"/>
</dbReference>
<proteinExistence type="inferred from homology"/>
<keyword evidence="6 8" id="KW-0051">Antiviral defense</keyword>
<comment type="cofactor">
    <cofactor evidence="8">
        <name>Mg(2+)</name>
        <dbReference type="ChEBI" id="CHEBI:18420"/>
    </cofactor>
    <cofactor evidence="8">
        <name>Mn(2+)</name>
        <dbReference type="ChEBI" id="CHEBI:29035"/>
    </cofactor>
</comment>
<dbReference type="InterPro" id="IPR019851">
    <property type="entry name" value="CRISPR-assoc_Cas1_ECOLI"/>
</dbReference>
<evidence type="ECO:0000256" key="2">
    <source>
        <dbReference type="ARBA" id="ARBA00022723"/>
    </source>
</evidence>
<dbReference type="GO" id="GO:0043571">
    <property type="term" value="P:maintenance of CRISPR repeat elements"/>
    <property type="evidence" value="ECO:0007669"/>
    <property type="project" value="UniProtKB-UniRule"/>
</dbReference>
<keyword evidence="4 8" id="KW-0378">Hydrolase</keyword>
<feature type="binding site" evidence="8">
    <location>
        <position position="226"/>
    </location>
    <ligand>
        <name>Mn(2+)</name>
        <dbReference type="ChEBI" id="CHEBI:29035"/>
    </ligand>
</feature>
<dbReference type="InterPro" id="IPR042206">
    <property type="entry name" value="CRISPR-assoc_Cas1_C"/>
</dbReference>
<accession>I5B5J7</accession>
<keyword evidence="1 8" id="KW-0540">Nuclease</keyword>
<comment type="similarity">
    <text evidence="8">Belongs to the CRISPR-associated endonuclease Cas1 family.</text>
</comment>
<evidence type="ECO:0000313" key="10">
    <source>
        <dbReference type="Proteomes" id="UP000005778"/>
    </source>
</evidence>
<dbReference type="EC" id="3.1.-.-" evidence="8"/>
<comment type="function">
    <text evidence="8">CRISPR (clustered regularly interspaced short palindromic repeat), is an adaptive immune system that provides protection against mobile genetic elements (viruses, transposable elements and conjugative plasmids). CRISPR clusters contain spacers, sequences complementary to antecedent mobile elements, and target invading nucleic acids. CRISPR clusters are transcribed and processed into CRISPR RNA (crRNA). Acts as a dsDNA endonuclease. Involved in the integration of spacer DNA into the CRISPR cassette.</text>
</comment>
<dbReference type="PANTHER" id="PTHR34353:SF3">
    <property type="entry name" value="CRISPR-ASSOCIATED ENDONUCLEASE CAS1"/>
    <property type="match status" value="1"/>
</dbReference>
<dbReference type="NCBIfam" id="TIGR03638">
    <property type="entry name" value="cas1_ECOLI"/>
    <property type="match status" value="1"/>
</dbReference>
<sequence length="279" mass="31201">MPIFEKLPLETLTPAKERWTPIYLEHGRLEIDDSSVKWIGADKTVLRLPIATISALMLGPGTTVTHAAVKACADCNTPVCWVGAEGLRFYAFGATPTHDNERARIQAALHASKKSRERIARRMFVMRFGDESVVEGKTIKTLMGMEGHRVRELYISMGQKYGVSWKGRNYNPDNWQLADSLNKAISAANAALYALTTAVVSSMGYLPQLGFIHSAGTLPFVFDIADIYKPETTLEAAFQTIRINPKAEEKDTLTRLKQIIEQSRLMYRIPKDISRLLAE</sequence>
<gene>
    <name evidence="8" type="primary">cas1</name>
    <name evidence="9" type="ORF">DespoDRAFT_02943</name>
</gene>
<dbReference type="RefSeq" id="WP_004074392.1">
    <property type="nucleotide sequence ID" value="NZ_CM001488.1"/>
</dbReference>
<dbReference type="Gene3D" id="3.100.10.20">
    <property type="entry name" value="CRISPR-associated endonuclease Cas1, N-terminal domain"/>
    <property type="match status" value="1"/>
</dbReference>
<dbReference type="HOGENOM" id="CLU_077904_1_0_7"/>
<keyword evidence="10" id="KW-1185">Reference proteome</keyword>
<dbReference type="eggNOG" id="COG1518">
    <property type="taxonomic scope" value="Bacteria"/>
</dbReference>
<evidence type="ECO:0000313" key="9">
    <source>
        <dbReference type="EMBL" id="EIM64760.1"/>
    </source>
</evidence>